<accession>A0A1B1TD84</accession>
<reference evidence="8" key="2">
    <citation type="journal article" date="2015" name="ISME J.">
        <title>A new class of marine Euryarchaeota group II from the Mediterranean deep chlorophyll maximum.</title>
        <authorList>
            <person name="Martin-Cuadrado A.B."/>
            <person name="Garcia-Heredia I."/>
            <person name="Molto A.G."/>
            <person name="Lopez-Ubeda R."/>
            <person name="Kimes N."/>
            <person name="Lopez-Garcia P."/>
            <person name="Moreira D."/>
            <person name="Rodriguez-Valera F."/>
        </authorList>
    </citation>
    <scope>NUCLEOTIDE SEQUENCE</scope>
</reference>
<feature type="transmembrane region" description="Helical" evidence="7">
    <location>
        <begin position="99"/>
        <end position="117"/>
    </location>
</feature>
<keyword evidence="5 7" id="KW-1133">Transmembrane helix</keyword>
<feature type="transmembrane region" description="Helical" evidence="7">
    <location>
        <begin position="73"/>
        <end position="92"/>
    </location>
</feature>
<comment type="subcellular location">
    <subcellularLocation>
        <location evidence="1 7">Cell membrane</location>
        <topology evidence="1 7">Multi-pass membrane protein</topology>
    </subcellularLocation>
</comment>
<reference evidence="8" key="1">
    <citation type="submission" date="2014-11" db="EMBL/GenBank/DDBJ databases">
        <authorList>
            <person name="Zhu J."/>
            <person name="Qi W."/>
            <person name="Song R."/>
        </authorList>
    </citation>
    <scope>NUCLEOTIDE SEQUENCE</scope>
</reference>
<proteinExistence type="inferred from homology"/>
<organism evidence="8">
    <name type="scientific">uncultured Poseidoniia archaeon</name>
    <dbReference type="NCBI Taxonomy" id="1697135"/>
    <lineage>
        <taxon>Archaea</taxon>
        <taxon>Methanobacteriati</taxon>
        <taxon>Thermoplasmatota</taxon>
        <taxon>Candidatus Poseidoniia</taxon>
        <taxon>environmental samples</taxon>
    </lineage>
</organism>
<dbReference type="GO" id="GO:0005886">
    <property type="term" value="C:plasma membrane"/>
    <property type="evidence" value="ECO:0007669"/>
    <property type="project" value="UniProtKB-SubCell"/>
</dbReference>
<evidence type="ECO:0000256" key="4">
    <source>
        <dbReference type="ARBA" id="ARBA00022692"/>
    </source>
</evidence>
<evidence type="ECO:0000256" key="5">
    <source>
        <dbReference type="ARBA" id="ARBA00022989"/>
    </source>
</evidence>
<dbReference type="AlphaFoldDB" id="A0A1B1TD84"/>
<dbReference type="PANTHER" id="PTHR30269:SF0">
    <property type="entry name" value="MEMBRANE TRANSPORTER PROTEIN YFCA-RELATED"/>
    <property type="match status" value="1"/>
</dbReference>
<name>A0A1B1TD84_9ARCH</name>
<comment type="similarity">
    <text evidence="7">Belongs to the 4-toluene sulfonate uptake permease (TSUP) (TC 2.A.102) family.</text>
</comment>
<evidence type="ECO:0000256" key="3">
    <source>
        <dbReference type="ARBA" id="ARBA00022475"/>
    </source>
</evidence>
<keyword evidence="2" id="KW-0813">Transport</keyword>
<dbReference type="InterPro" id="IPR052017">
    <property type="entry name" value="TSUP"/>
</dbReference>
<evidence type="ECO:0000256" key="2">
    <source>
        <dbReference type="ARBA" id="ARBA00022448"/>
    </source>
</evidence>
<keyword evidence="4 7" id="KW-0812">Transmembrane</keyword>
<keyword evidence="3 7" id="KW-1003">Cell membrane</keyword>
<dbReference type="InterPro" id="IPR002781">
    <property type="entry name" value="TM_pro_TauE-like"/>
</dbReference>
<feature type="transmembrane region" description="Helical" evidence="7">
    <location>
        <begin position="137"/>
        <end position="159"/>
    </location>
</feature>
<evidence type="ECO:0000313" key="8">
    <source>
        <dbReference type="EMBL" id="ANV80246.1"/>
    </source>
</evidence>
<dbReference type="Pfam" id="PF01925">
    <property type="entry name" value="TauE"/>
    <property type="match status" value="1"/>
</dbReference>
<protein>
    <recommendedName>
        <fullName evidence="7">Probable membrane transporter protein</fullName>
    </recommendedName>
</protein>
<dbReference type="PANTHER" id="PTHR30269">
    <property type="entry name" value="TRANSMEMBRANE PROTEIN YFCA"/>
    <property type="match status" value="1"/>
</dbReference>
<dbReference type="EMBL" id="KP211819">
    <property type="protein sequence ID" value="ANV79301.1"/>
    <property type="molecule type" value="Genomic_DNA"/>
</dbReference>
<feature type="transmembrane region" description="Helical" evidence="7">
    <location>
        <begin position="204"/>
        <end position="222"/>
    </location>
</feature>
<evidence type="ECO:0000256" key="6">
    <source>
        <dbReference type="ARBA" id="ARBA00023136"/>
    </source>
</evidence>
<evidence type="ECO:0000256" key="1">
    <source>
        <dbReference type="ARBA" id="ARBA00004651"/>
    </source>
</evidence>
<keyword evidence="6 7" id="KW-0472">Membrane</keyword>
<feature type="transmembrane region" description="Helical" evidence="7">
    <location>
        <begin position="229"/>
        <end position="246"/>
    </location>
</feature>
<evidence type="ECO:0000256" key="7">
    <source>
        <dbReference type="RuleBase" id="RU363041"/>
    </source>
</evidence>
<dbReference type="EMBL" id="KP211880">
    <property type="protein sequence ID" value="ANV80246.1"/>
    <property type="molecule type" value="Genomic_DNA"/>
</dbReference>
<sequence length="251" mass="26734">MDDSIFILIMLAGFIGGFVDSAVGGGGLIRLPALLAAGLPSHVALATNKFGSTWAAGMSSAQYWMSGLVPKKAASIGWLLMLIMSIFGALAVTKISASWVIKLVFIVLLIMFLYVLFKKEFGVEENIREERVLPVTISMSTVFGFYDGFLGPGTGNFLIAGYVKEVGFDMKRAAATSKIVNFGGNLGALILFASMGLVDYSVGIPFAVVNIVGGLLGSTYALKYGTQLLRPLFLVISFTLISKIGYDILLS</sequence>
<feature type="transmembrane region" description="Helical" evidence="7">
    <location>
        <begin position="179"/>
        <end position="198"/>
    </location>
</feature>